<dbReference type="SUPFAM" id="SSF55729">
    <property type="entry name" value="Acyl-CoA N-acyltransferases (Nat)"/>
    <property type="match status" value="1"/>
</dbReference>
<reference evidence="2 3" key="1">
    <citation type="journal article" date="2022" name="Int. J. Syst. Evol. Microbiol.">
        <title>Apilactobacillus apisilvae sp. nov., Nicolia spurrieriana gen. nov. sp. nov., Bombilactobacillus folatiphilus sp. nov. and Bombilactobacillus thymidiniphilus sp. nov., four new lactic acid bacterial isolates from stingless bees Tetragonula carbonaria and Austroplebeia australis.</title>
        <authorList>
            <person name="Oliphant S.A."/>
            <person name="Watson-Haigh N.S."/>
            <person name="Sumby K.M."/>
            <person name="Gardner J."/>
            <person name="Groom S."/>
            <person name="Jiranek V."/>
        </authorList>
    </citation>
    <scope>NUCLEOTIDE SEQUENCE [LARGE SCALE GENOMIC DNA]</scope>
    <source>
        <strain evidence="2 3">SG4_A1</strain>
    </source>
</reference>
<dbReference type="InterPro" id="IPR000182">
    <property type="entry name" value="GNAT_dom"/>
</dbReference>
<dbReference type="Gene3D" id="3.40.630.30">
    <property type="match status" value="1"/>
</dbReference>
<proteinExistence type="predicted"/>
<dbReference type="Pfam" id="PF00583">
    <property type="entry name" value="Acetyltransf_1"/>
    <property type="match status" value="1"/>
</dbReference>
<organism evidence="2 3">
    <name type="scientific">Bombilactobacillus thymidiniphilus</name>
    <dbReference type="NCBI Taxonomy" id="2923363"/>
    <lineage>
        <taxon>Bacteria</taxon>
        <taxon>Bacillati</taxon>
        <taxon>Bacillota</taxon>
        <taxon>Bacilli</taxon>
        <taxon>Lactobacillales</taxon>
        <taxon>Lactobacillaceae</taxon>
        <taxon>Bombilactobacillus</taxon>
    </lineage>
</organism>
<evidence type="ECO:0000259" key="1">
    <source>
        <dbReference type="PROSITE" id="PS51186"/>
    </source>
</evidence>
<name>A0ABY4PBH3_9LACO</name>
<feature type="domain" description="N-acetyltransferase" evidence="1">
    <location>
        <begin position="4"/>
        <end position="171"/>
    </location>
</feature>
<dbReference type="Proteomes" id="UP000831947">
    <property type="component" value="Chromosome"/>
</dbReference>
<dbReference type="InterPro" id="IPR016181">
    <property type="entry name" value="Acyl_CoA_acyltransferase"/>
</dbReference>
<sequence>MNPIYLRSATLGDLPTMSAIIQSAKELLKNDNIDQWQDGYPNLAQSRADVENKQAYVLMVNQQIGAMATFLTQPDPSYQTLRQGHWQQNGPYATFHRLAVNPEFRGQHLTNYLMSNLLTLAIQHDLANVRIDTHQDNLRMQHILNNWGFQKRGMIELQYQQGGVRVAYELNL</sequence>
<dbReference type="RefSeq" id="WP_249512245.1">
    <property type="nucleotide sequence ID" value="NZ_CP093365.1"/>
</dbReference>
<dbReference type="PROSITE" id="PS51186">
    <property type="entry name" value="GNAT"/>
    <property type="match status" value="1"/>
</dbReference>
<accession>A0ABY4PBH3</accession>
<gene>
    <name evidence="2" type="ORF">MOO47_04340</name>
</gene>
<dbReference type="EMBL" id="CP093365">
    <property type="protein sequence ID" value="UQS83018.1"/>
    <property type="molecule type" value="Genomic_DNA"/>
</dbReference>
<keyword evidence="3" id="KW-1185">Reference proteome</keyword>
<dbReference type="CDD" id="cd04301">
    <property type="entry name" value="NAT_SF"/>
    <property type="match status" value="1"/>
</dbReference>
<evidence type="ECO:0000313" key="2">
    <source>
        <dbReference type="EMBL" id="UQS83018.1"/>
    </source>
</evidence>
<evidence type="ECO:0000313" key="3">
    <source>
        <dbReference type="Proteomes" id="UP000831947"/>
    </source>
</evidence>
<protein>
    <submittedName>
        <fullName evidence="2">GNAT family N-acetyltransferase</fullName>
    </submittedName>
</protein>